<dbReference type="Proteomes" id="UP000472263">
    <property type="component" value="Chromosome 10"/>
</dbReference>
<dbReference type="GO" id="GO:0032979">
    <property type="term" value="P:protein insertion into mitochondrial inner membrane from matrix"/>
    <property type="evidence" value="ECO:0007669"/>
    <property type="project" value="TreeGrafter"/>
</dbReference>
<evidence type="ECO:0000259" key="7">
    <source>
        <dbReference type="Pfam" id="PF02096"/>
    </source>
</evidence>
<dbReference type="InParanoid" id="A0A667YVS1"/>
<dbReference type="PANTHER" id="PTHR12428">
    <property type="entry name" value="OXA1"/>
    <property type="match status" value="1"/>
</dbReference>
<keyword evidence="3 6" id="KW-1133">Transmembrane helix</keyword>
<evidence type="ECO:0000313" key="8">
    <source>
        <dbReference type="Ensembl" id="ENSMMDP00005031962.1"/>
    </source>
</evidence>
<dbReference type="GO" id="GO:0033617">
    <property type="term" value="P:mitochondrial respiratory chain complex IV assembly"/>
    <property type="evidence" value="ECO:0007669"/>
    <property type="project" value="TreeGrafter"/>
</dbReference>
<evidence type="ECO:0000256" key="3">
    <source>
        <dbReference type="ARBA" id="ARBA00022989"/>
    </source>
</evidence>
<dbReference type="GO" id="GO:0032977">
    <property type="term" value="F:membrane insertase activity"/>
    <property type="evidence" value="ECO:0007669"/>
    <property type="project" value="InterPro"/>
</dbReference>
<dbReference type="CTD" id="285521"/>
<keyword evidence="9" id="KW-1185">Reference proteome</keyword>
<dbReference type="Pfam" id="PF02096">
    <property type="entry name" value="60KD_IMP"/>
    <property type="match status" value="1"/>
</dbReference>
<sequence>MLLTSRSKVRLLCVSGHCQLSAALPPARRNPTTTPIATPTAIATPIAMPVPPVPPLPAGLSAVSAALCPRVLAGFPSCGVRWASGSTAAAAAAPGSTAVAAAPGWFGGLADSLPVQAAEQLLLGVQQSSGLPWWAGIMVTTLAVRTLVTLPLAAYQQVIIAKVEALQPEISALARRVRHAVSERGRERGWSDTQCRLQFKQHLRRQVSHLYVRENCHPFKASLLVWVQLPVWVSLSVALRNLSVGSAHSGLQAELAAGGALWFPDLTLPDSTWILPVCLGITNLLIVEIFSLQKLEVSRFRRFVTNSVRGFSLLMIPIAATVPSCVCVYWLTSSLLGLAHNLVLRSPALRRRCGLPPGSASPYRDLLTAFTNKHLK</sequence>
<dbReference type="InterPro" id="IPR001708">
    <property type="entry name" value="YidC/ALB3/OXA1/COX18"/>
</dbReference>
<dbReference type="OrthoDB" id="2148490at2759"/>
<evidence type="ECO:0000313" key="9">
    <source>
        <dbReference type="Proteomes" id="UP000472263"/>
    </source>
</evidence>
<dbReference type="RefSeq" id="XP_029917940.1">
    <property type="nucleotide sequence ID" value="XM_030062080.1"/>
</dbReference>
<dbReference type="CDD" id="cd20069">
    <property type="entry name" value="5TM_Oxa1-like"/>
    <property type="match status" value="1"/>
</dbReference>
<dbReference type="GO" id="GO:0005743">
    <property type="term" value="C:mitochondrial inner membrane"/>
    <property type="evidence" value="ECO:0007669"/>
    <property type="project" value="TreeGrafter"/>
</dbReference>
<feature type="domain" description="Membrane insertase YidC/Oxa/ALB C-terminal" evidence="7">
    <location>
        <begin position="133"/>
        <end position="344"/>
    </location>
</feature>
<evidence type="ECO:0000256" key="2">
    <source>
        <dbReference type="ARBA" id="ARBA00022692"/>
    </source>
</evidence>
<evidence type="ECO:0000256" key="4">
    <source>
        <dbReference type="ARBA" id="ARBA00023136"/>
    </source>
</evidence>
<dbReference type="InterPro" id="IPR028055">
    <property type="entry name" value="YidC/Oxa/ALB_C"/>
</dbReference>
<protein>
    <submittedName>
        <fullName evidence="8">Cytochrome c oxidase assembly factor COX18</fullName>
    </submittedName>
</protein>
<feature type="transmembrane region" description="Helical" evidence="6">
    <location>
        <begin position="273"/>
        <end position="292"/>
    </location>
</feature>
<gene>
    <name evidence="8" type="primary">LOC115366570</name>
</gene>
<name>A0A667YVS1_9TELE</name>
<evidence type="ECO:0000256" key="1">
    <source>
        <dbReference type="ARBA" id="ARBA00004141"/>
    </source>
</evidence>
<comment type="subcellular location">
    <subcellularLocation>
        <location evidence="1 5">Membrane</location>
        <topology evidence="1 5">Multi-pass membrane protein</topology>
    </subcellularLocation>
</comment>
<feature type="transmembrane region" description="Helical" evidence="6">
    <location>
        <begin position="313"/>
        <end position="332"/>
    </location>
</feature>
<proteinExistence type="inferred from homology"/>
<accession>A0A667YVS1</accession>
<comment type="similarity">
    <text evidence="5">Belongs to the OXA1/ALB3/YidC family.</text>
</comment>
<dbReference type="GeneID" id="115366570"/>
<keyword evidence="4 6" id="KW-0472">Membrane</keyword>
<keyword evidence="2 5" id="KW-0812">Transmembrane</keyword>
<dbReference type="Ensembl" id="ENSMMDT00005032682.1">
    <property type="protein sequence ID" value="ENSMMDP00005031962.1"/>
    <property type="gene ID" value="ENSMMDG00005015085.1"/>
</dbReference>
<reference evidence="8" key="1">
    <citation type="submission" date="2019-06" db="EMBL/GenBank/DDBJ databases">
        <authorList>
            <consortium name="Wellcome Sanger Institute Data Sharing"/>
        </authorList>
    </citation>
    <scope>NUCLEOTIDE SEQUENCE [LARGE SCALE GENOMIC DNA]</scope>
</reference>
<reference evidence="8" key="3">
    <citation type="submission" date="2025-09" db="UniProtKB">
        <authorList>
            <consortium name="Ensembl"/>
        </authorList>
    </citation>
    <scope>IDENTIFICATION</scope>
</reference>
<reference evidence="8" key="2">
    <citation type="submission" date="2025-08" db="UniProtKB">
        <authorList>
            <consortium name="Ensembl"/>
        </authorList>
    </citation>
    <scope>IDENTIFICATION</scope>
</reference>
<evidence type="ECO:0000256" key="6">
    <source>
        <dbReference type="SAM" id="Phobius"/>
    </source>
</evidence>
<dbReference type="GeneTree" id="ENSGT00530000063506"/>
<evidence type="ECO:0000256" key="5">
    <source>
        <dbReference type="RuleBase" id="RU003945"/>
    </source>
</evidence>
<organism evidence="8 9">
    <name type="scientific">Myripristis murdjan</name>
    <name type="common">pinecone soldierfish</name>
    <dbReference type="NCBI Taxonomy" id="586833"/>
    <lineage>
        <taxon>Eukaryota</taxon>
        <taxon>Metazoa</taxon>
        <taxon>Chordata</taxon>
        <taxon>Craniata</taxon>
        <taxon>Vertebrata</taxon>
        <taxon>Euteleostomi</taxon>
        <taxon>Actinopterygii</taxon>
        <taxon>Neopterygii</taxon>
        <taxon>Teleostei</taxon>
        <taxon>Neoteleostei</taxon>
        <taxon>Acanthomorphata</taxon>
        <taxon>Holocentriformes</taxon>
        <taxon>Holocentridae</taxon>
        <taxon>Myripristis</taxon>
    </lineage>
</organism>
<dbReference type="AlphaFoldDB" id="A0A667YVS1"/>
<dbReference type="PANTHER" id="PTHR12428:SF65">
    <property type="entry name" value="CYTOCHROME C OXIDASE ASSEMBLY PROTEIN COX18, MITOCHONDRIAL"/>
    <property type="match status" value="1"/>
</dbReference>